<proteinExistence type="predicted"/>
<evidence type="ECO:0000313" key="3">
    <source>
        <dbReference type="Proteomes" id="UP001477278"/>
    </source>
</evidence>
<dbReference type="Proteomes" id="UP001477278">
    <property type="component" value="Unassembled WGS sequence"/>
</dbReference>
<dbReference type="RefSeq" id="WP_347690315.1">
    <property type="nucleotide sequence ID" value="NZ_JBDPZN010000004.1"/>
</dbReference>
<keyword evidence="1" id="KW-0472">Membrane</keyword>
<keyword evidence="1" id="KW-1133">Transmembrane helix</keyword>
<sequence>MTKFWINHKIDIVILAVILLSISVWFFHVWSDENIEEIDLSNSAISCELNGKFSTYSVRFSKNGTDYFMTKKYNFCELYRDEIRGKSIKGEYLKGNHLLKKIEVDGASYHEQLALSAYFSGLLLASLCWVFIRTPIKWVALKMHNKTLN</sequence>
<evidence type="ECO:0000256" key="1">
    <source>
        <dbReference type="SAM" id="Phobius"/>
    </source>
</evidence>
<dbReference type="EMBL" id="JBDPZN010000004">
    <property type="protein sequence ID" value="MEO3683033.1"/>
    <property type="molecule type" value="Genomic_DNA"/>
</dbReference>
<comment type="caution">
    <text evidence="2">The sequence shown here is derived from an EMBL/GenBank/DDBJ whole genome shotgun (WGS) entry which is preliminary data.</text>
</comment>
<reference evidence="2 3" key="1">
    <citation type="submission" date="2024-05" db="EMBL/GenBank/DDBJ databases">
        <title>Genome sequencing of Marine Estuary Bacteria, Shewanella vesiculosa and S. baltica, and Pseudomonas syringae.</title>
        <authorList>
            <person name="Gurung A."/>
            <person name="Maclea K.S."/>
        </authorList>
    </citation>
    <scope>NUCLEOTIDE SEQUENCE [LARGE SCALE GENOMIC DNA]</scope>
    <source>
        <strain evidence="2 3">1A</strain>
    </source>
</reference>
<evidence type="ECO:0008006" key="4">
    <source>
        <dbReference type="Google" id="ProtNLM"/>
    </source>
</evidence>
<organism evidence="2 3">
    <name type="scientific">Shewanella vesiculosa</name>
    <dbReference type="NCBI Taxonomy" id="518738"/>
    <lineage>
        <taxon>Bacteria</taxon>
        <taxon>Pseudomonadati</taxon>
        <taxon>Pseudomonadota</taxon>
        <taxon>Gammaproteobacteria</taxon>
        <taxon>Alteromonadales</taxon>
        <taxon>Shewanellaceae</taxon>
        <taxon>Shewanella</taxon>
    </lineage>
</organism>
<name>A0ABV0FQE4_9GAMM</name>
<evidence type="ECO:0000313" key="2">
    <source>
        <dbReference type="EMBL" id="MEO3683033.1"/>
    </source>
</evidence>
<keyword evidence="3" id="KW-1185">Reference proteome</keyword>
<feature type="transmembrane region" description="Helical" evidence="1">
    <location>
        <begin position="12"/>
        <end position="30"/>
    </location>
</feature>
<keyword evidence="1" id="KW-0812">Transmembrane</keyword>
<gene>
    <name evidence="2" type="ORF">ABHN84_12120</name>
</gene>
<protein>
    <recommendedName>
        <fullName evidence="4">DUF3592 domain-containing protein</fullName>
    </recommendedName>
</protein>
<accession>A0ABV0FQE4</accession>
<feature type="transmembrane region" description="Helical" evidence="1">
    <location>
        <begin position="113"/>
        <end position="132"/>
    </location>
</feature>